<dbReference type="RefSeq" id="XP_004031871.1">
    <property type="nucleotide sequence ID" value="XM_004031823.1"/>
</dbReference>
<dbReference type="STRING" id="857967.G0QWX2"/>
<dbReference type="Gene3D" id="2.60.260.20">
    <property type="entry name" value="Urease metallochaperone UreE, N-terminal domain"/>
    <property type="match status" value="2"/>
</dbReference>
<dbReference type="PROSITE" id="PS00636">
    <property type="entry name" value="DNAJ_1"/>
    <property type="match status" value="1"/>
</dbReference>
<dbReference type="PROSITE" id="PS50076">
    <property type="entry name" value="DNAJ_2"/>
    <property type="match status" value="1"/>
</dbReference>
<dbReference type="Gene3D" id="1.10.287.110">
    <property type="entry name" value="DnaJ domain"/>
    <property type="match status" value="1"/>
</dbReference>
<name>G0QWX2_ICHMU</name>
<dbReference type="PROSITE" id="PS51188">
    <property type="entry name" value="ZF_CR"/>
    <property type="match status" value="1"/>
</dbReference>
<dbReference type="InterPro" id="IPR018253">
    <property type="entry name" value="DnaJ_domain_CS"/>
</dbReference>
<evidence type="ECO:0000256" key="1">
    <source>
        <dbReference type="ARBA" id="ARBA00022723"/>
    </source>
</evidence>
<keyword evidence="6" id="KW-0732">Signal</keyword>
<keyword evidence="4 5" id="KW-0862">Zinc</keyword>
<evidence type="ECO:0000259" key="7">
    <source>
        <dbReference type="PROSITE" id="PS50076"/>
    </source>
</evidence>
<keyword evidence="10" id="KW-1185">Reference proteome</keyword>
<evidence type="ECO:0000256" key="3">
    <source>
        <dbReference type="ARBA" id="ARBA00022771"/>
    </source>
</evidence>
<feature type="zinc finger region" description="CR-type" evidence="5">
    <location>
        <begin position="121"/>
        <end position="204"/>
    </location>
</feature>
<dbReference type="FunCoup" id="G0QWX2">
    <property type="interactions" value="13"/>
</dbReference>
<dbReference type="GO" id="GO:0030544">
    <property type="term" value="F:Hsp70 protein binding"/>
    <property type="evidence" value="ECO:0007669"/>
    <property type="project" value="InterPro"/>
</dbReference>
<keyword evidence="3 5" id="KW-0863">Zinc-finger</keyword>
<evidence type="ECO:0000256" key="5">
    <source>
        <dbReference type="PROSITE-ProRule" id="PRU00546"/>
    </source>
</evidence>
<dbReference type="FunFam" id="2.10.230.10:FF:000001">
    <property type="entry name" value="DnaJ subfamily A member 2"/>
    <property type="match status" value="1"/>
</dbReference>
<dbReference type="InterPro" id="IPR001305">
    <property type="entry name" value="HSP_DnaJ_Cys-rich_dom"/>
</dbReference>
<evidence type="ECO:0000259" key="8">
    <source>
        <dbReference type="PROSITE" id="PS51188"/>
    </source>
</evidence>
<reference evidence="9 10" key="1">
    <citation type="submission" date="2011-07" db="EMBL/GenBank/DDBJ databases">
        <authorList>
            <person name="Coyne R."/>
            <person name="Brami D."/>
            <person name="Johnson J."/>
            <person name="Hostetler J."/>
            <person name="Hannick L."/>
            <person name="Clark T."/>
            <person name="Cassidy-Hanley D."/>
            <person name="Inman J."/>
        </authorList>
    </citation>
    <scope>NUCLEOTIDE SEQUENCE [LARGE SCALE GENOMIC DNA]</scope>
    <source>
        <strain evidence="9 10">G5</strain>
    </source>
</reference>
<evidence type="ECO:0000313" key="9">
    <source>
        <dbReference type="EMBL" id="EGR30284.1"/>
    </source>
</evidence>
<feature type="domain" description="CR-type" evidence="8">
    <location>
        <begin position="121"/>
        <end position="204"/>
    </location>
</feature>
<protein>
    <submittedName>
        <fullName evidence="9">Uncharacterized protein</fullName>
    </submittedName>
</protein>
<evidence type="ECO:0000313" key="10">
    <source>
        <dbReference type="Proteomes" id="UP000008983"/>
    </source>
</evidence>
<keyword evidence="1 5" id="KW-0479">Metal-binding</keyword>
<dbReference type="GeneID" id="14906395"/>
<dbReference type="CDD" id="cd10747">
    <property type="entry name" value="DnaJ_C"/>
    <property type="match status" value="1"/>
</dbReference>
<feature type="chain" id="PRO_5003408210" evidence="6">
    <location>
        <begin position="19"/>
        <end position="343"/>
    </location>
</feature>
<dbReference type="OMA" id="FFMCMNI"/>
<evidence type="ECO:0000256" key="6">
    <source>
        <dbReference type="SAM" id="SignalP"/>
    </source>
</evidence>
<dbReference type="CDD" id="cd06257">
    <property type="entry name" value="DnaJ"/>
    <property type="match status" value="1"/>
</dbReference>
<dbReference type="CDD" id="cd10719">
    <property type="entry name" value="DnaJ_zf"/>
    <property type="match status" value="1"/>
</dbReference>
<dbReference type="InterPro" id="IPR001623">
    <property type="entry name" value="DnaJ_domain"/>
</dbReference>
<accession>G0QWX2</accession>
<dbReference type="OrthoDB" id="550424at2759"/>
<dbReference type="eggNOG" id="KOG0712">
    <property type="taxonomic scope" value="Eukaryota"/>
</dbReference>
<dbReference type="SUPFAM" id="SSF46565">
    <property type="entry name" value="Chaperone J-domain"/>
    <property type="match status" value="1"/>
</dbReference>
<dbReference type="FunFam" id="2.60.260.20:FF:000013">
    <property type="entry name" value="DnaJ subfamily B member 11"/>
    <property type="match status" value="1"/>
</dbReference>
<dbReference type="PRINTS" id="PR00625">
    <property type="entry name" value="JDOMAIN"/>
</dbReference>
<dbReference type="InParanoid" id="G0QWX2"/>
<dbReference type="Proteomes" id="UP000008983">
    <property type="component" value="Unassembled WGS sequence"/>
</dbReference>
<dbReference type="Pfam" id="PF00684">
    <property type="entry name" value="DnaJ_CXXCXGXG"/>
    <property type="match status" value="1"/>
</dbReference>
<evidence type="ECO:0000256" key="2">
    <source>
        <dbReference type="ARBA" id="ARBA00022737"/>
    </source>
</evidence>
<dbReference type="GO" id="GO:0008270">
    <property type="term" value="F:zinc ion binding"/>
    <property type="evidence" value="ECO:0007669"/>
    <property type="project" value="UniProtKB-KW"/>
</dbReference>
<keyword evidence="2" id="KW-0677">Repeat</keyword>
<proteinExistence type="predicted"/>
<gene>
    <name evidence="9" type="ORF">IMG5_135980</name>
</gene>
<evidence type="ECO:0000256" key="4">
    <source>
        <dbReference type="ARBA" id="ARBA00022833"/>
    </source>
</evidence>
<dbReference type="InterPro" id="IPR002939">
    <property type="entry name" value="DnaJ_C"/>
</dbReference>
<feature type="signal peptide" evidence="6">
    <location>
        <begin position="1"/>
        <end position="18"/>
    </location>
</feature>
<dbReference type="Gene3D" id="2.10.230.10">
    <property type="entry name" value="Heat shock protein DnaJ, cysteine-rich domain"/>
    <property type="match status" value="1"/>
</dbReference>
<dbReference type="SUPFAM" id="SSF57938">
    <property type="entry name" value="DnaJ/Hsp40 cysteine-rich domain"/>
    <property type="match status" value="1"/>
</dbReference>
<dbReference type="SMART" id="SM00271">
    <property type="entry name" value="DnaJ"/>
    <property type="match status" value="1"/>
</dbReference>
<dbReference type="Pfam" id="PF01556">
    <property type="entry name" value="DnaJ_C"/>
    <property type="match status" value="1"/>
</dbReference>
<sequence length="343" mass="39584">MKYILQIILFLIITITQARKYYQILGVSPNATEDQIKKAYRKLSIQHHPDKSDDPKATEKYQQINVAYEVLKDRDMRRIYDAQGEEGVLKYQGSKSNGMEEQKGKDANIKIPVTLEDIYNGSEIKVNYQKQQICSHCRGSGAFSFEDMKTCNVCDGKGFTIEKQQVAPGYYQQYQMQCNKCQGRGTIVFKQCNVCGGQKTVLSQEEMSFEIEKGIDEKQQIKFDGQADEYIDKKSSDLIFYILQVPHSHFQRKKNDLYLTITLTMEEALLGFKKKIQHLDSHYVKIEKIGVTQPKDVMRVEGEGMPVHLQGLSFGDLYVEFAVQFPRQNTQKQLEILNKFFSL</sequence>
<dbReference type="SUPFAM" id="SSF49493">
    <property type="entry name" value="HSP40/DnaJ peptide-binding domain"/>
    <property type="match status" value="2"/>
</dbReference>
<dbReference type="PANTHER" id="PTHR43888">
    <property type="entry name" value="DNAJ-LIKE-2, ISOFORM A-RELATED"/>
    <property type="match status" value="1"/>
</dbReference>
<dbReference type="InterPro" id="IPR044713">
    <property type="entry name" value="DNJA1/2-like"/>
</dbReference>
<dbReference type="AlphaFoldDB" id="G0QWX2"/>
<dbReference type="InterPro" id="IPR036410">
    <property type="entry name" value="HSP_DnaJ_Cys-rich_dom_sf"/>
</dbReference>
<dbReference type="GO" id="GO:0051082">
    <property type="term" value="F:unfolded protein binding"/>
    <property type="evidence" value="ECO:0007669"/>
    <property type="project" value="InterPro"/>
</dbReference>
<dbReference type="InterPro" id="IPR036869">
    <property type="entry name" value="J_dom_sf"/>
</dbReference>
<dbReference type="Pfam" id="PF00226">
    <property type="entry name" value="DnaJ"/>
    <property type="match status" value="1"/>
</dbReference>
<feature type="domain" description="J" evidence="7">
    <location>
        <begin position="20"/>
        <end position="84"/>
    </location>
</feature>
<dbReference type="GO" id="GO:0006457">
    <property type="term" value="P:protein folding"/>
    <property type="evidence" value="ECO:0007669"/>
    <property type="project" value="InterPro"/>
</dbReference>
<dbReference type="EMBL" id="GL984020">
    <property type="protein sequence ID" value="EGR30284.1"/>
    <property type="molecule type" value="Genomic_DNA"/>
</dbReference>
<organism evidence="9 10">
    <name type="scientific">Ichthyophthirius multifiliis</name>
    <name type="common">White spot disease agent</name>
    <name type="synonym">Ich</name>
    <dbReference type="NCBI Taxonomy" id="5932"/>
    <lineage>
        <taxon>Eukaryota</taxon>
        <taxon>Sar</taxon>
        <taxon>Alveolata</taxon>
        <taxon>Ciliophora</taxon>
        <taxon>Intramacronucleata</taxon>
        <taxon>Oligohymenophorea</taxon>
        <taxon>Hymenostomatida</taxon>
        <taxon>Ophryoglenina</taxon>
        <taxon>Ichthyophthirius</taxon>
    </lineage>
</organism>
<dbReference type="InterPro" id="IPR008971">
    <property type="entry name" value="HSP40/DnaJ_pept-bd"/>
</dbReference>